<organism evidence="4 5">
    <name type="scientific">Cladophialophora bantiana (strain ATCC 10958 / CBS 173.52 / CDC B-1940 / NIH 8579)</name>
    <name type="common">Xylohypha bantiana</name>
    <dbReference type="NCBI Taxonomy" id="1442370"/>
    <lineage>
        <taxon>Eukaryota</taxon>
        <taxon>Fungi</taxon>
        <taxon>Dikarya</taxon>
        <taxon>Ascomycota</taxon>
        <taxon>Pezizomycotina</taxon>
        <taxon>Eurotiomycetes</taxon>
        <taxon>Chaetothyriomycetidae</taxon>
        <taxon>Chaetothyriales</taxon>
        <taxon>Herpotrichiellaceae</taxon>
        <taxon>Cladophialophora</taxon>
    </lineage>
</organism>
<dbReference type="CDD" id="cd14810">
    <property type="entry name" value="bZIP_u1"/>
    <property type="match status" value="1"/>
</dbReference>
<dbReference type="Pfam" id="PF00170">
    <property type="entry name" value="bZIP_1"/>
    <property type="match status" value="1"/>
</dbReference>
<name>A0A0D2HBC7_CLAB1</name>
<dbReference type="GO" id="GO:0003700">
    <property type="term" value="F:DNA-binding transcription factor activity"/>
    <property type="evidence" value="ECO:0007669"/>
    <property type="project" value="InterPro"/>
</dbReference>
<dbReference type="EMBL" id="KN847000">
    <property type="protein sequence ID" value="KIW88235.1"/>
    <property type="molecule type" value="Genomic_DNA"/>
</dbReference>
<dbReference type="InterPro" id="IPR046347">
    <property type="entry name" value="bZIP_sf"/>
</dbReference>
<keyword evidence="1" id="KW-0175">Coiled coil</keyword>
<evidence type="ECO:0000313" key="5">
    <source>
        <dbReference type="Proteomes" id="UP000053789"/>
    </source>
</evidence>
<dbReference type="PROSITE" id="PS50217">
    <property type="entry name" value="BZIP"/>
    <property type="match status" value="1"/>
</dbReference>
<gene>
    <name evidence="4" type="ORF">Z519_11346</name>
</gene>
<feature type="compositionally biased region" description="Low complexity" evidence="2">
    <location>
        <begin position="470"/>
        <end position="484"/>
    </location>
</feature>
<sequence length="576" mass="63641">MSYSASQSSMSQLNTTFDPDYDSFLNIENDFTPATTSPDVKSVPMLTPQSSIPGSATFASSSTPTTFPGPSFQYDRYHQQTGIPIGALASTFNINKATGLQYHEGNGGFIMPTETLNMPLSDLDEFDFSRNPADMDFETDSPNGLPAMFYPDATSGPAQFVSPTTLVTQNNTASTPIKRIYPGMHSQQAAQAKAQQAQKQEQMARQQQHRPQSQKPLPGPAPTKSQPAKDPLVEESISKVLNRMRQASAVSVSDEDTSPVTGMPHMPRVKKDEDDMDEDERLLASEEGKKLSSKERRQLRNKVSARAFRSRRKEYISQLEGEVAAKSQEANDLRAQNQQLREENNRLTDLTRMLLSSQAFSGFLQELSQSSLPAPNVQNNPQQQKSLQNKPQPQSQPQPMKKDIGSDEAAHQMQLQQPQVGMALIPDTPVDFSALQPSNGWMNALPTNDFQVYAVTELPELPVLDLENLSGKPKSSKGSSNGSKDALRLPDIPSQVATSTLPETPQVDDSIPLDRDSFALYFDHPGPCSDDFWTVTNPAQQDTELSEEERAANLKRLCHDLDETCDKLAEYTAHMR</sequence>
<keyword evidence="5" id="KW-1185">Reference proteome</keyword>
<proteinExistence type="predicted"/>
<evidence type="ECO:0000256" key="2">
    <source>
        <dbReference type="SAM" id="MobiDB-lite"/>
    </source>
</evidence>
<dbReference type="HOGENOM" id="CLU_020078_1_1_1"/>
<reference evidence="4" key="1">
    <citation type="submission" date="2015-01" db="EMBL/GenBank/DDBJ databases">
        <title>The Genome Sequence of Cladophialophora bantiana CBS 173.52.</title>
        <authorList>
            <consortium name="The Broad Institute Genomics Platform"/>
            <person name="Cuomo C."/>
            <person name="de Hoog S."/>
            <person name="Gorbushina A."/>
            <person name="Stielow B."/>
            <person name="Teixiera M."/>
            <person name="Abouelleil A."/>
            <person name="Chapman S.B."/>
            <person name="Priest M."/>
            <person name="Young S.K."/>
            <person name="Wortman J."/>
            <person name="Nusbaum C."/>
            <person name="Birren B."/>
        </authorList>
    </citation>
    <scope>NUCLEOTIDE SEQUENCE [LARGE SCALE GENOMIC DNA]</scope>
    <source>
        <strain evidence="4">CBS 173.52</strain>
    </source>
</reference>
<feature type="region of interest" description="Disordered" evidence="2">
    <location>
        <begin position="245"/>
        <end position="304"/>
    </location>
</feature>
<dbReference type="AlphaFoldDB" id="A0A0D2HBC7"/>
<accession>A0A0D2HBC7</accession>
<feature type="domain" description="BZIP" evidence="3">
    <location>
        <begin position="291"/>
        <end position="354"/>
    </location>
</feature>
<dbReference type="PANTHER" id="PTHR37616:SF2">
    <property type="entry name" value="BZIP DOMAIN-CONTAINING PROTEIN"/>
    <property type="match status" value="1"/>
</dbReference>
<feature type="region of interest" description="Disordered" evidence="2">
    <location>
        <begin position="371"/>
        <end position="411"/>
    </location>
</feature>
<feature type="compositionally biased region" description="Low complexity" evidence="2">
    <location>
        <begin position="373"/>
        <end position="399"/>
    </location>
</feature>
<dbReference type="RefSeq" id="XP_016614904.1">
    <property type="nucleotide sequence ID" value="XM_016769058.1"/>
</dbReference>
<feature type="region of interest" description="Disordered" evidence="2">
    <location>
        <begin position="467"/>
        <end position="489"/>
    </location>
</feature>
<dbReference type="VEuPathDB" id="FungiDB:Z519_11346"/>
<dbReference type="OrthoDB" id="5571888at2759"/>
<feature type="compositionally biased region" description="Basic and acidic residues" evidence="2">
    <location>
        <begin position="281"/>
        <end position="298"/>
    </location>
</feature>
<feature type="compositionally biased region" description="Basic and acidic residues" evidence="2">
    <location>
        <begin position="400"/>
        <end position="410"/>
    </location>
</feature>
<dbReference type="PANTHER" id="PTHR37616">
    <property type="entry name" value="BZIP TRANSCRIPTION FACTOR 60-LIKE"/>
    <property type="match status" value="1"/>
</dbReference>
<dbReference type="Proteomes" id="UP000053789">
    <property type="component" value="Unassembled WGS sequence"/>
</dbReference>
<dbReference type="InterPro" id="IPR004827">
    <property type="entry name" value="bZIP"/>
</dbReference>
<dbReference type="SUPFAM" id="SSF57959">
    <property type="entry name" value="Leucine zipper domain"/>
    <property type="match status" value="1"/>
</dbReference>
<evidence type="ECO:0000259" key="3">
    <source>
        <dbReference type="PROSITE" id="PS50217"/>
    </source>
</evidence>
<dbReference type="Gene3D" id="1.20.5.170">
    <property type="match status" value="1"/>
</dbReference>
<feature type="coiled-coil region" evidence="1">
    <location>
        <begin position="316"/>
        <end position="353"/>
    </location>
</feature>
<evidence type="ECO:0000256" key="1">
    <source>
        <dbReference type="SAM" id="Coils"/>
    </source>
</evidence>
<feature type="region of interest" description="Disordered" evidence="2">
    <location>
        <begin position="184"/>
        <end position="231"/>
    </location>
</feature>
<dbReference type="GeneID" id="27704274"/>
<protein>
    <recommendedName>
        <fullName evidence="3">BZIP domain-containing protein</fullName>
    </recommendedName>
</protein>
<feature type="compositionally biased region" description="Low complexity" evidence="2">
    <location>
        <begin position="184"/>
        <end position="216"/>
    </location>
</feature>
<dbReference type="SMART" id="SM00338">
    <property type="entry name" value="BRLZ"/>
    <property type="match status" value="1"/>
</dbReference>
<evidence type="ECO:0000313" key="4">
    <source>
        <dbReference type="EMBL" id="KIW88235.1"/>
    </source>
</evidence>